<evidence type="ECO:0000256" key="1">
    <source>
        <dbReference type="ARBA" id="ARBA00004196"/>
    </source>
</evidence>
<feature type="domain" description="YknX-like C-terminal permuted SH3-like" evidence="4">
    <location>
        <begin position="328"/>
        <end position="395"/>
    </location>
</feature>
<dbReference type="Gene3D" id="2.40.420.20">
    <property type="match status" value="1"/>
</dbReference>
<proteinExistence type="predicted"/>
<dbReference type="Pfam" id="PF25989">
    <property type="entry name" value="YknX_C"/>
    <property type="match status" value="1"/>
</dbReference>
<evidence type="ECO:0000256" key="3">
    <source>
        <dbReference type="SAM" id="Coils"/>
    </source>
</evidence>
<dbReference type="SUPFAM" id="SSF111369">
    <property type="entry name" value="HlyD-like secretion proteins"/>
    <property type="match status" value="1"/>
</dbReference>
<dbReference type="Proteomes" id="UP000787472">
    <property type="component" value="Unassembled WGS sequence"/>
</dbReference>
<dbReference type="AlphaFoldDB" id="A0A9E5JS38"/>
<evidence type="ECO:0000313" key="5">
    <source>
        <dbReference type="EMBL" id="NHO65733.1"/>
    </source>
</evidence>
<keyword evidence="2 3" id="KW-0175">Coiled coil</keyword>
<keyword evidence="6" id="KW-1185">Reference proteome</keyword>
<comment type="caution">
    <text evidence="5">The sequence shown here is derived from an EMBL/GenBank/DDBJ whole genome shotgun (WGS) entry which is preliminary data.</text>
</comment>
<dbReference type="PANTHER" id="PTHR32347:SF29">
    <property type="entry name" value="UPF0194 MEMBRANE PROTEIN YBHG"/>
    <property type="match status" value="1"/>
</dbReference>
<organism evidence="5 6">
    <name type="scientific">Pseudomaricurvus hydrocarbonicus</name>
    <dbReference type="NCBI Taxonomy" id="1470433"/>
    <lineage>
        <taxon>Bacteria</taxon>
        <taxon>Pseudomonadati</taxon>
        <taxon>Pseudomonadota</taxon>
        <taxon>Gammaproteobacteria</taxon>
        <taxon>Cellvibrionales</taxon>
        <taxon>Cellvibrionaceae</taxon>
        <taxon>Pseudomaricurvus</taxon>
    </lineage>
</organism>
<dbReference type="PANTHER" id="PTHR32347">
    <property type="entry name" value="EFFLUX SYSTEM COMPONENT YKNX-RELATED"/>
    <property type="match status" value="1"/>
</dbReference>
<accession>A0A9E5JS38</accession>
<evidence type="ECO:0000256" key="2">
    <source>
        <dbReference type="ARBA" id="ARBA00023054"/>
    </source>
</evidence>
<protein>
    <submittedName>
        <fullName evidence="5">HlyD family efflux transporter periplasmic adaptor subunit</fullName>
    </submittedName>
</protein>
<dbReference type="InterPro" id="IPR058637">
    <property type="entry name" value="YknX-like_C"/>
</dbReference>
<dbReference type="Gene3D" id="2.40.50.100">
    <property type="match status" value="1"/>
</dbReference>
<sequence>MISTRNVIFGVVAALIGLLLFLGLRPQPVLVEVTEVVRAPLRVSIEEEGVTRLKDRYLVSAPVSGFVRRIDWEVGDLFKQNDLLTELEPLRSNVLDPRSRAEAEARIAAARSALSAAEEQAAAAGADAERYAEEYQRKLKLSKTRVISEDELSQARADNQRAKALLRSAQFAVDVARYDLDAASTQLKYSAAQNSVGVLKERVPIKAPVSGRVLKILRESEGVVVAGTPLLELGDPAALEVAVDVLSFDAVQISPGTPVELQRWGGQLLQGVVRLVEPVGFTEVSALGVEEQRVWVIVDITSGAEQWKNLGDGYRIEATFILWDGDDVLQVPNASLFRISGEWALFLVNDGYAELRKVRLGKRNGLYSQVIEGVALGERVIQHPDNNLADGKRIKIRQVNIR</sequence>
<dbReference type="RefSeq" id="WP_167185207.1">
    <property type="nucleotide sequence ID" value="NZ_JAAONZ010000005.1"/>
</dbReference>
<dbReference type="InterPro" id="IPR050465">
    <property type="entry name" value="UPF0194_transport"/>
</dbReference>
<name>A0A9E5JS38_9GAMM</name>
<dbReference type="Gene3D" id="1.10.287.470">
    <property type="entry name" value="Helix hairpin bin"/>
    <property type="match status" value="1"/>
</dbReference>
<comment type="subcellular location">
    <subcellularLocation>
        <location evidence="1">Cell envelope</location>
    </subcellularLocation>
</comment>
<dbReference type="EMBL" id="JAAONZ010000005">
    <property type="protein sequence ID" value="NHO65733.1"/>
    <property type="molecule type" value="Genomic_DNA"/>
</dbReference>
<gene>
    <name evidence="5" type="ORF">G8770_09290</name>
</gene>
<dbReference type="GO" id="GO:0030313">
    <property type="term" value="C:cell envelope"/>
    <property type="evidence" value="ECO:0007669"/>
    <property type="project" value="UniProtKB-SubCell"/>
</dbReference>
<evidence type="ECO:0000313" key="6">
    <source>
        <dbReference type="Proteomes" id="UP000787472"/>
    </source>
</evidence>
<feature type="coiled-coil region" evidence="3">
    <location>
        <begin position="100"/>
        <end position="134"/>
    </location>
</feature>
<evidence type="ECO:0000259" key="4">
    <source>
        <dbReference type="Pfam" id="PF25989"/>
    </source>
</evidence>
<reference evidence="5" key="1">
    <citation type="submission" date="2020-03" db="EMBL/GenBank/DDBJ databases">
        <authorList>
            <person name="Guo F."/>
        </authorList>
    </citation>
    <scope>NUCLEOTIDE SEQUENCE</scope>
    <source>
        <strain evidence="5">JCM 30134</strain>
    </source>
</reference>